<feature type="domain" description="Crinkler effector protein N-terminal" evidence="5">
    <location>
        <begin position="129"/>
        <end position="232"/>
    </location>
</feature>
<keyword evidence="4" id="KW-0472">Membrane</keyword>
<dbReference type="EMBL" id="JAAAID010001343">
    <property type="protein sequence ID" value="KAG0010411.1"/>
    <property type="molecule type" value="Genomic_DNA"/>
</dbReference>
<dbReference type="Pfam" id="PF20147">
    <property type="entry name" value="Crinkler"/>
    <property type="match status" value="2"/>
</dbReference>
<keyword evidence="7" id="KW-1185">Reference proteome</keyword>
<evidence type="ECO:0000313" key="6">
    <source>
        <dbReference type="EMBL" id="KAG0010411.1"/>
    </source>
</evidence>
<keyword evidence="4" id="KW-1133">Transmembrane helix</keyword>
<organism evidence="6 7">
    <name type="scientific">Entomortierella chlamydospora</name>
    <dbReference type="NCBI Taxonomy" id="101097"/>
    <lineage>
        <taxon>Eukaryota</taxon>
        <taxon>Fungi</taxon>
        <taxon>Fungi incertae sedis</taxon>
        <taxon>Mucoromycota</taxon>
        <taxon>Mortierellomycotina</taxon>
        <taxon>Mortierellomycetes</taxon>
        <taxon>Mortierellales</taxon>
        <taxon>Mortierellaceae</taxon>
        <taxon>Entomortierella</taxon>
    </lineage>
</organism>
<proteinExistence type="predicted"/>
<comment type="subcellular location">
    <subcellularLocation>
        <location evidence="1">Host cell</location>
    </subcellularLocation>
    <subcellularLocation>
        <location evidence="2">Secreted</location>
    </subcellularLocation>
</comment>
<gene>
    <name evidence="6" type="ORF">BGZ80_001507</name>
</gene>
<comment type="caution">
    <text evidence="6">The sequence shown here is derived from an EMBL/GenBank/DDBJ whole genome shotgun (WGS) entry which is preliminary data.</text>
</comment>
<dbReference type="GO" id="GO:0005576">
    <property type="term" value="C:extracellular region"/>
    <property type="evidence" value="ECO:0007669"/>
    <property type="project" value="UniProtKB-SubCell"/>
</dbReference>
<evidence type="ECO:0000256" key="2">
    <source>
        <dbReference type="ARBA" id="ARBA00004613"/>
    </source>
</evidence>
<keyword evidence="3" id="KW-0964">Secreted</keyword>
<accession>A0A9P6MQQ4</accession>
<reference evidence="6" key="1">
    <citation type="journal article" date="2020" name="Fungal Divers.">
        <title>Resolving the Mortierellaceae phylogeny through synthesis of multi-gene phylogenetics and phylogenomics.</title>
        <authorList>
            <person name="Vandepol N."/>
            <person name="Liber J."/>
            <person name="Desiro A."/>
            <person name="Na H."/>
            <person name="Kennedy M."/>
            <person name="Barry K."/>
            <person name="Grigoriev I.V."/>
            <person name="Miller A.N."/>
            <person name="O'Donnell K."/>
            <person name="Stajich J.E."/>
            <person name="Bonito G."/>
        </authorList>
    </citation>
    <scope>NUCLEOTIDE SEQUENCE</scope>
    <source>
        <strain evidence="6">NRRL 2769</strain>
    </source>
</reference>
<name>A0A9P6MQQ4_9FUNG</name>
<evidence type="ECO:0000256" key="1">
    <source>
        <dbReference type="ARBA" id="ARBA00004340"/>
    </source>
</evidence>
<evidence type="ECO:0000259" key="5">
    <source>
        <dbReference type="Pfam" id="PF20147"/>
    </source>
</evidence>
<evidence type="ECO:0000313" key="7">
    <source>
        <dbReference type="Proteomes" id="UP000703661"/>
    </source>
</evidence>
<feature type="domain" description="Crinkler effector protein N-terminal" evidence="5">
    <location>
        <begin position="21"/>
        <end position="116"/>
    </location>
</feature>
<feature type="transmembrane region" description="Helical" evidence="4">
    <location>
        <begin position="241"/>
        <end position="265"/>
    </location>
</feature>
<dbReference type="Proteomes" id="UP000703661">
    <property type="component" value="Unassembled WGS sequence"/>
</dbReference>
<evidence type="ECO:0000256" key="4">
    <source>
        <dbReference type="SAM" id="Phobius"/>
    </source>
</evidence>
<keyword evidence="4" id="KW-0812">Transmembrane</keyword>
<dbReference type="GO" id="GO:0043657">
    <property type="term" value="C:host cell"/>
    <property type="evidence" value="ECO:0007669"/>
    <property type="project" value="UniProtKB-SubCell"/>
</dbReference>
<sequence length="270" mass="30054">MARFLNHHSENSIDPVRPKQLKLLCVIEGSSVVFPVNIYSDAVVGDLKDAIKTKKSRDLRSIDADMLTLCKVSISANSKKRIRARDMSAKDILDPSTEISEVFGAEPPKGTIHVQVEKCIDSVKAKQLELLCVGNWKSKALKTFPVYISPEAIVGDLKDVIEAKRSCELHSVDADRLTLYKVSIPNNPKDPAPLRKLILKEVFQMRVAKLDPSMQISELFGTNPSNGTIYIIYRSPVLRTLFFMAFLTCLADTVCIISSGIQIQYSMTPN</sequence>
<dbReference type="AlphaFoldDB" id="A0A9P6MQQ4"/>
<evidence type="ECO:0000256" key="3">
    <source>
        <dbReference type="ARBA" id="ARBA00022525"/>
    </source>
</evidence>
<dbReference type="InterPro" id="IPR045379">
    <property type="entry name" value="Crinkler_N"/>
</dbReference>
<protein>
    <recommendedName>
        <fullName evidence="5">Crinkler effector protein N-terminal domain-containing protein</fullName>
    </recommendedName>
</protein>